<dbReference type="RefSeq" id="WP_092810265.1">
    <property type="nucleotide sequence ID" value="NZ_FMVW01000002.1"/>
</dbReference>
<protein>
    <submittedName>
        <fullName evidence="1">Putative phosphonate metabolism protein</fullName>
    </submittedName>
</protein>
<name>A0A1G5MVP6_AFIMA</name>
<sequence>MRVAIYFTPAVDHPITQAANDWIGRDLSDGPVRQKAVGALSAEEVRAITEAPRRYGFHATLKPPFALVDGASEEDVDQALRNFCAEHGVIELGPLEIRAIGPFFALVPQNDVPAVRALADAAVEAFEPFRAPLSDEDRARRRPEELTERQREYLDRWGYPYVFDEFRFHMTLTGPVSDERRSIVQGALHQHFGSVIETSLALDGVSLLTEPERGAFFQIHARCNLRGPSERKAIS</sequence>
<dbReference type="STRING" id="1120955.SAMN03080610_01021"/>
<dbReference type="Pfam" id="PF06299">
    <property type="entry name" value="DUF1045"/>
    <property type="match status" value="1"/>
</dbReference>
<keyword evidence="2" id="KW-1185">Reference proteome</keyword>
<dbReference type="InterPro" id="IPR009389">
    <property type="entry name" value="DUF1045"/>
</dbReference>
<accession>A0A1G5MVP6</accession>
<gene>
    <name evidence="1" type="ORF">SAMN03080610_01021</name>
</gene>
<dbReference type="NCBIfam" id="TIGR03223">
    <property type="entry name" value="Phn_opern_protn"/>
    <property type="match status" value="1"/>
</dbReference>
<dbReference type="EMBL" id="FMVW01000002">
    <property type="protein sequence ID" value="SCZ28688.1"/>
    <property type="molecule type" value="Genomic_DNA"/>
</dbReference>
<organism evidence="1 2">
    <name type="scientific">Afifella marina DSM 2698</name>
    <dbReference type="NCBI Taxonomy" id="1120955"/>
    <lineage>
        <taxon>Bacteria</taxon>
        <taxon>Pseudomonadati</taxon>
        <taxon>Pseudomonadota</taxon>
        <taxon>Alphaproteobacteria</taxon>
        <taxon>Hyphomicrobiales</taxon>
        <taxon>Afifellaceae</taxon>
        <taxon>Afifella</taxon>
    </lineage>
</organism>
<dbReference type="AlphaFoldDB" id="A0A1G5MVP6"/>
<evidence type="ECO:0000313" key="2">
    <source>
        <dbReference type="Proteomes" id="UP000199347"/>
    </source>
</evidence>
<dbReference type="Gene3D" id="3.90.1140.10">
    <property type="entry name" value="Cyclic phosphodiesterase"/>
    <property type="match status" value="1"/>
</dbReference>
<dbReference type="OrthoDB" id="4954742at2"/>
<proteinExistence type="predicted"/>
<reference evidence="1 2" key="1">
    <citation type="submission" date="2016-10" db="EMBL/GenBank/DDBJ databases">
        <authorList>
            <person name="de Groot N.N."/>
        </authorList>
    </citation>
    <scope>NUCLEOTIDE SEQUENCE [LARGE SCALE GENOMIC DNA]</scope>
    <source>
        <strain evidence="1 2">DSM 2698</strain>
    </source>
</reference>
<dbReference type="PIRSF" id="PIRSF033328">
    <property type="entry name" value="Phest_Mll4975"/>
    <property type="match status" value="1"/>
</dbReference>
<evidence type="ECO:0000313" key="1">
    <source>
        <dbReference type="EMBL" id="SCZ28688.1"/>
    </source>
</evidence>
<dbReference type="Proteomes" id="UP000199347">
    <property type="component" value="Unassembled WGS sequence"/>
</dbReference>